<evidence type="ECO:0000313" key="1">
    <source>
        <dbReference type="EMBL" id="MDJ1483835.1"/>
    </source>
</evidence>
<evidence type="ECO:0000313" key="2">
    <source>
        <dbReference type="Proteomes" id="UP001241110"/>
    </source>
</evidence>
<protein>
    <submittedName>
        <fullName evidence="1">Uncharacterized protein</fullName>
    </submittedName>
</protein>
<dbReference type="Proteomes" id="UP001241110">
    <property type="component" value="Unassembled WGS sequence"/>
</dbReference>
<organism evidence="1 2">
    <name type="scientific">Xanthocytophaga flava</name>
    <dbReference type="NCBI Taxonomy" id="3048013"/>
    <lineage>
        <taxon>Bacteria</taxon>
        <taxon>Pseudomonadati</taxon>
        <taxon>Bacteroidota</taxon>
        <taxon>Cytophagia</taxon>
        <taxon>Cytophagales</taxon>
        <taxon>Rhodocytophagaceae</taxon>
        <taxon>Xanthocytophaga</taxon>
    </lineage>
</organism>
<dbReference type="RefSeq" id="WP_313984272.1">
    <property type="nucleotide sequence ID" value="NZ_JASJOS010000012.1"/>
</dbReference>
<proteinExistence type="predicted"/>
<name>A0AAE3QV40_9BACT</name>
<reference evidence="1" key="1">
    <citation type="submission" date="2023-05" db="EMBL/GenBank/DDBJ databases">
        <authorList>
            <person name="Zhang X."/>
        </authorList>
    </citation>
    <scope>NUCLEOTIDE SEQUENCE</scope>
    <source>
        <strain evidence="1">YF14B1</strain>
    </source>
</reference>
<sequence length="55" mass="6028">MKSMSCKGFFIAIGLVLAFLHGICQNEYQLARKQSASKSARTLNFGNGINLQASY</sequence>
<dbReference type="AlphaFoldDB" id="A0AAE3QV40"/>
<comment type="caution">
    <text evidence="1">The sequence shown here is derived from an EMBL/GenBank/DDBJ whole genome shotgun (WGS) entry which is preliminary data.</text>
</comment>
<dbReference type="EMBL" id="JASJOS010000012">
    <property type="protein sequence ID" value="MDJ1483835.1"/>
    <property type="molecule type" value="Genomic_DNA"/>
</dbReference>
<accession>A0AAE3QV40</accession>
<gene>
    <name evidence="1" type="ORF">QNI16_25265</name>
</gene>